<keyword evidence="4" id="KW-0539">Nucleus</keyword>
<sequence>MAGVVERPSGGGDDAEGNYPVGFRFKPTLRELVEFYLLPKLLDKPTVPNDAVIEADAYECHPEILTRRYEERGADDNWYFLSPRNRRYPGGDRPSRRTADNRGRWKPSTGQSKPGAKANKGPRKNLSVGAIEFTENTLAYYVGEAKNENETKTKWLMHELTVPELDKEKAPESAAAEQPRDNMLLNRYVMCRIYKSPLKKWREAEDEEGSTSSASAPACDEPAPTSLQPGPAPETVAETSSARATSSKSAGKRQAVEQPSGHAANAPNKRASSQRRMPVMPPGPPRPTTHANGGGMRVPPAGAGAAGYYHSVPGLPPLLQWPPPPMYNSMQGPVQLQRPPLTYVPNGQRPPVLRLCPPHRAAAAAAPNSVGRTVMMRPPNLAASQPNRPPPPFPRPPPGQQLRSQQQMEDMKAHEERVLWQLLAELKSPRGSASFAGQQHVRPTASTQPACFDESANLRHPAGAEAMVPRTQFPAPHNFYPCSGFKQQQQQSSSPAAIPAATVPPGAAGPVNVEATPAAADAPGKLSVPGDANEESAKGDCYGYGNQLFEDFFADLAPLKN</sequence>
<feature type="region of interest" description="Disordered" evidence="5">
    <location>
        <begin position="80"/>
        <end position="124"/>
    </location>
</feature>
<dbReference type="Pfam" id="PF02365">
    <property type="entry name" value="NAM"/>
    <property type="match status" value="1"/>
</dbReference>
<feature type="region of interest" description="Disordered" evidence="5">
    <location>
        <begin position="485"/>
        <end position="539"/>
    </location>
</feature>
<dbReference type="Proteomes" id="UP000823388">
    <property type="component" value="Chromosome 7N"/>
</dbReference>
<feature type="domain" description="NAC" evidence="6">
    <location>
        <begin position="19"/>
        <end position="196"/>
    </location>
</feature>
<evidence type="ECO:0000256" key="1">
    <source>
        <dbReference type="ARBA" id="ARBA00023015"/>
    </source>
</evidence>
<feature type="region of interest" description="Disordered" evidence="5">
    <location>
        <begin position="379"/>
        <end position="411"/>
    </location>
</feature>
<reference evidence="7" key="1">
    <citation type="submission" date="2020-05" db="EMBL/GenBank/DDBJ databases">
        <title>WGS assembly of Panicum virgatum.</title>
        <authorList>
            <person name="Lovell J.T."/>
            <person name="Jenkins J."/>
            <person name="Shu S."/>
            <person name="Juenger T.E."/>
            <person name="Schmutz J."/>
        </authorList>
    </citation>
    <scope>NUCLEOTIDE SEQUENCE</scope>
    <source>
        <strain evidence="7">AP13</strain>
    </source>
</reference>
<feature type="compositionally biased region" description="Low complexity" evidence="5">
    <location>
        <begin position="487"/>
        <end position="511"/>
    </location>
</feature>
<dbReference type="PROSITE" id="PS51005">
    <property type="entry name" value="NAC"/>
    <property type="match status" value="1"/>
</dbReference>
<keyword evidence="8" id="KW-1185">Reference proteome</keyword>
<accession>A0A8T0Q5H2</accession>
<evidence type="ECO:0000313" key="7">
    <source>
        <dbReference type="EMBL" id="KAG2567939.1"/>
    </source>
</evidence>
<evidence type="ECO:0000259" key="6">
    <source>
        <dbReference type="PROSITE" id="PS51005"/>
    </source>
</evidence>
<evidence type="ECO:0000256" key="2">
    <source>
        <dbReference type="ARBA" id="ARBA00023125"/>
    </source>
</evidence>
<feature type="compositionally biased region" description="Pro residues" evidence="5">
    <location>
        <begin position="387"/>
        <end position="399"/>
    </location>
</feature>
<keyword evidence="3" id="KW-0804">Transcription</keyword>
<dbReference type="GO" id="GO:0003677">
    <property type="term" value="F:DNA binding"/>
    <property type="evidence" value="ECO:0007669"/>
    <property type="project" value="UniProtKB-KW"/>
</dbReference>
<dbReference type="EMBL" id="CM029050">
    <property type="protein sequence ID" value="KAG2567939.1"/>
    <property type="molecule type" value="Genomic_DNA"/>
</dbReference>
<feature type="region of interest" description="Disordered" evidence="5">
    <location>
        <begin position="1"/>
        <end position="21"/>
    </location>
</feature>
<keyword evidence="1" id="KW-0805">Transcription regulation</keyword>
<comment type="caution">
    <text evidence="7">The sequence shown here is derived from an EMBL/GenBank/DDBJ whole genome shotgun (WGS) entry which is preliminary data.</text>
</comment>
<keyword evidence="2" id="KW-0238">DNA-binding</keyword>
<feature type="region of interest" description="Disordered" evidence="5">
    <location>
        <begin position="204"/>
        <end position="299"/>
    </location>
</feature>
<dbReference type="AlphaFoldDB" id="A0A8T0Q5H2"/>
<evidence type="ECO:0000256" key="3">
    <source>
        <dbReference type="ARBA" id="ARBA00023163"/>
    </source>
</evidence>
<evidence type="ECO:0000256" key="5">
    <source>
        <dbReference type="SAM" id="MobiDB-lite"/>
    </source>
</evidence>
<evidence type="ECO:0000256" key="4">
    <source>
        <dbReference type="ARBA" id="ARBA00023242"/>
    </source>
</evidence>
<dbReference type="InterPro" id="IPR003441">
    <property type="entry name" value="NAC-dom"/>
</dbReference>
<dbReference type="PANTHER" id="PTHR31719">
    <property type="entry name" value="NAC TRANSCRIPTION FACTOR 56"/>
    <property type="match status" value="1"/>
</dbReference>
<organism evidence="7 8">
    <name type="scientific">Panicum virgatum</name>
    <name type="common">Blackwell switchgrass</name>
    <dbReference type="NCBI Taxonomy" id="38727"/>
    <lineage>
        <taxon>Eukaryota</taxon>
        <taxon>Viridiplantae</taxon>
        <taxon>Streptophyta</taxon>
        <taxon>Embryophyta</taxon>
        <taxon>Tracheophyta</taxon>
        <taxon>Spermatophyta</taxon>
        <taxon>Magnoliopsida</taxon>
        <taxon>Liliopsida</taxon>
        <taxon>Poales</taxon>
        <taxon>Poaceae</taxon>
        <taxon>PACMAD clade</taxon>
        <taxon>Panicoideae</taxon>
        <taxon>Panicodae</taxon>
        <taxon>Paniceae</taxon>
        <taxon>Panicinae</taxon>
        <taxon>Panicum</taxon>
        <taxon>Panicum sect. Hiantes</taxon>
    </lineage>
</organism>
<dbReference type="Gene3D" id="2.170.150.80">
    <property type="entry name" value="NAC domain"/>
    <property type="match status" value="1"/>
</dbReference>
<dbReference type="OrthoDB" id="682155at2759"/>
<feature type="compositionally biased region" description="Low complexity" evidence="5">
    <location>
        <begin position="235"/>
        <end position="249"/>
    </location>
</feature>
<gene>
    <name evidence="7" type="ORF">PVAP13_7NG279000</name>
</gene>
<dbReference type="GO" id="GO:0006355">
    <property type="term" value="P:regulation of DNA-templated transcription"/>
    <property type="evidence" value="ECO:0007669"/>
    <property type="project" value="InterPro"/>
</dbReference>
<feature type="compositionally biased region" description="Basic and acidic residues" evidence="5">
    <location>
        <begin position="89"/>
        <end position="103"/>
    </location>
</feature>
<proteinExistence type="predicted"/>
<name>A0A8T0Q5H2_PANVG</name>
<dbReference type="InterPro" id="IPR036093">
    <property type="entry name" value="NAC_dom_sf"/>
</dbReference>
<evidence type="ECO:0000313" key="8">
    <source>
        <dbReference type="Proteomes" id="UP000823388"/>
    </source>
</evidence>
<protein>
    <recommendedName>
        <fullName evidence="6">NAC domain-containing protein</fullName>
    </recommendedName>
</protein>
<dbReference type="SUPFAM" id="SSF101941">
    <property type="entry name" value="NAC domain"/>
    <property type="match status" value="1"/>
</dbReference>
<dbReference type="PANTHER" id="PTHR31719:SF243">
    <property type="entry name" value="NAC DOMAIN-CONTAINING PROTEIN"/>
    <property type="match status" value="1"/>
</dbReference>